<dbReference type="PANTHER" id="PTHR43680:SF2">
    <property type="entry name" value="NITRATE REDUCTASE MOLYBDENUM COFACTOR ASSEMBLY CHAPERONE NARJ"/>
    <property type="match status" value="1"/>
</dbReference>
<dbReference type="NCBIfam" id="TIGR00684">
    <property type="entry name" value="narJ"/>
    <property type="match status" value="1"/>
</dbReference>
<dbReference type="RefSeq" id="WP_371841104.1">
    <property type="nucleotide sequence ID" value="NZ_JBGMEK010000083.1"/>
</dbReference>
<comment type="caution">
    <text evidence="2">The sequence shown here is derived from an EMBL/GenBank/DDBJ whole genome shotgun (WGS) entry which is preliminary data.</text>
</comment>
<dbReference type="InterPro" id="IPR036411">
    <property type="entry name" value="TorD-like_sf"/>
</dbReference>
<dbReference type="InterPro" id="IPR003765">
    <property type="entry name" value="NO3_reductase_chaperone_NarJ"/>
</dbReference>
<evidence type="ECO:0000313" key="2">
    <source>
        <dbReference type="EMBL" id="MFA0813299.1"/>
    </source>
</evidence>
<keyword evidence="1" id="KW-0534">Nitrate assimilation</keyword>
<dbReference type="Proteomes" id="UP001569428">
    <property type="component" value="Unassembled WGS sequence"/>
</dbReference>
<dbReference type="Pfam" id="PF02613">
    <property type="entry name" value="Nitrate_red_del"/>
    <property type="match status" value="1"/>
</dbReference>
<sequence>MKRLLRALALLVDYPSKSLKAHIAEVREAVDGEPLLTPTDRAMLDPLLRSFEQQSLLELQVAYSDIFDNSRALSLHFFEHIHGESRERGQAMLDLGEEYIKHGCFLQRDELPDFIPLFLEFASCLPEAEASDWLSQPAHVFAALAQRLDKYKSSYAAIFHLLIRLAGEQPDAQAVQELLARNQQAAKTSIDEEWREEPVTFTTPEQKAPESGLIARLKAAGKLILTSNST</sequence>
<evidence type="ECO:0000313" key="3">
    <source>
        <dbReference type="Proteomes" id="UP001569428"/>
    </source>
</evidence>
<dbReference type="EMBL" id="JBGMEK010000083">
    <property type="protein sequence ID" value="MFA0813299.1"/>
    <property type="molecule type" value="Genomic_DNA"/>
</dbReference>
<keyword evidence="3" id="KW-1185">Reference proteome</keyword>
<dbReference type="SUPFAM" id="SSF89155">
    <property type="entry name" value="TorD-like"/>
    <property type="match status" value="1"/>
</dbReference>
<organism evidence="2 3">
    <name type="scientific">Microbulbifer epialgicus</name>
    <dbReference type="NCBI Taxonomy" id="393907"/>
    <lineage>
        <taxon>Bacteria</taxon>
        <taxon>Pseudomonadati</taxon>
        <taxon>Pseudomonadota</taxon>
        <taxon>Gammaproteobacteria</taxon>
        <taxon>Cellvibrionales</taxon>
        <taxon>Microbulbiferaceae</taxon>
        <taxon>Microbulbifer</taxon>
    </lineage>
</organism>
<protein>
    <submittedName>
        <fullName evidence="2">Nitrate reductase molybdenum cofactor assembly chaperone</fullName>
    </submittedName>
</protein>
<proteinExistence type="predicted"/>
<accession>A0ABV4P4N3</accession>
<gene>
    <name evidence="2" type="primary">narJ</name>
    <name evidence="2" type="ORF">ACCI49_20570</name>
</gene>
<reference evidence="2 3" key="1">
    <citation type="submission" date="2024-08" db="EMBL/GenBank/DDBJ databases">
        <authorList>
            <person name="Ishaq N."/>
        </authorList>
    </citation>
    <scope>NUCLEOTIDE SEQUENCE [LARGE SCALE GENOMIC DNA]</scope>
    <source>
        <strain evidence="2 3">DSM 18651</strain>
    </source>
</reference>
<name>A0ABV4P4N3_9GAMM</name>
<dbReference type="Gene3D" id="1.10.3480.10">
    <property type="entry name" value="TorD-like"/>
    <property type="match status" value="1"/>
</dbReference>
<evidence type="ECO:0000256" key="1">
    <source>
        <dbReference type="ARBA" id="ARBA00023063"/>
    </source>
</evidence>
<dbReference type="InterPro" id="IPR020945">
    <property type="entry name" value="DMSO/NO3_reduct_chaperone"/>
</dbReference>
<dbReference type="PANTHER" id="PTHR43680">
    <property type="entry name" value="NITRATE REDUCTASE MOLYBDENUM COFACTOR ASSEMBLY CHAPERONE"/>
    <property type="match status" value="1"/>
</dbReference>